<organism evidence="3 4">
    <name type="scientific">Endosaccharibacter trunci</name>
    <dbReference type="NCBI Taxonomy" id="2812733"/>
    <lineage>
        <taxon>Bacteria</taxon>
        <taxon>Pseudomonadati</taxon>
        <taxon>Pseudomonadota</taxon>
        <taxon>Alphaproteobacteria</taxon>
        <taxon>Acetobacterales</taxon>
        <taxon>Acetobacteraceae</taxon>
        <taxon>Endosaccharibacter</taxon>
    </lineage>
</organism>
<evidence type="ECO:0000259" key="2">
    <source>
        <dbReference type="Pfam" id="PF02470"/>
    </source>
</evidence>
<name>A0ABT1W738_9PROT</name>
<dbReference type="RefSeq" id="WP_422864170.1">
    <property type="nucleotide sequence ID" value="NZ_JAMSKV010000007.1"/>
</dbReference>
<keyword evidence="1" id="KW-0812">Transmembrane</keyword>
<dbReference type="PANTHER" id="PTHR33371">
    <property type="entry name" value="INTERMEMBRANE PHOSPHOLIPID TRANSPORT SYSTEM BINDING PROTEIN MLAD-RELATED"/>
    <property type="match status" value="1"/>
</dbReference>
<evidence type="ECO:0000313" key="4">
    <source>
        <dbReference type="Proteomes" id="UP001524587"/>
    </source>
</evidence>
<proteinExistence type="predicted"/>
<dbReference type="InterPro" id="IPR003399">
    <property type="entry name" value="Mce/MlaD"/>
</dbReference>
<gene>
    <name evidence="3" type="ORF">NFI95_09525</name>
</gene>
<dbReference type="Proteomes" id="UP001524587">
    <property type="component" value="Unassembled WGS sequence"/>
</dbReference>
<evidence type="ECO:0000313" key="3">
    <source>
        <dbReference type="EMBL" id="MCQ8278691.1"/>
    </source>
</evidence>
<accession>A0ABT1W738</accession>
<dbReference type="InterPro" id="IPR052336">
    <property type="entry name" value="MlaD_Phospholipid_Transporter"/>
</dbReference>
<sequence>MTATTAPAKRAPSRRRHGIASVLASCGVLAVTLGFYGYAASVMHPDRGGTYPLDATFLSSNGLSAGADVLIAGVSVGTVTAITLDPKAMVSHVRFRIDRSIRLPVDSRLSIGSPGLTAANALMIDPGHSKERMKADGVLTDTCEAVSLEDQVSRYIFGNGGAATGC</sequence>
<dbReference type="PANTHER" id="PTHR33371:SF4">
    <property type="entry name" value="INTERMEMBRANE PHOSPHOLIPID TRANSPORT SYSTEM BINDING PROTEIN MLAD"/>
    <property type="match status" value="1"/>
</dbReference>
<feature type="transmembrane region" description="Helical" evidence="1">
    <location>
        <begin position="19"/>
        <end position="43"/>
    </location>
</feature>
<protein>
    <submittedName>
        <fullName evidence="3">MlaD family protein</fullName>
    </submittedName>
</protein>
<keyword evidence="1" id="KW-0472">Membrane</keyword>
<feature type="domain" description="Mce/MlaD" evidence="2">
    <location>
        <begin position="50"/>
        <end position="127"/>
    </location>
</feature>
<feature type="transmembrane region" description="Helical" evidence="1">
    <location>
        <begin position="63"/>
        <end position="84"/>
    </location>
</feature>
<keyword evidence="4" id="KW-1185">Reference proteome</keyword>
<comment type="caution">
    <text evidence="3">The sequence shown here is derived from an EMBL/GenBank/DDBJ whole genome shotgun (WGS) entry which is preliminary data.</text>
</comment>
<reference evidence="3 4" key="1">
    <citation type="submission" date="2022-06" db="EMBL/GenBank/DDBJ databases">
        <title>Endosaccharibacter gen. nov., sp. nov., endophytic bacteria isolated from sugarcane.</title>
        <authorList>
            <person name="Pitiwittayakul N."/>
            <person name="Yukphan P."/>
            <person name="Charoenyingcharoen P."/>
            <person name="Tanasupawat S."/>
        </authorList>
    </citation>
    <scope>NUCLEOTIDE SEQUENCE [LARGE SCALE GENOMIC DNA]</scope>
    <source>
        <strain evidence="3 4">KSS8</strain>
    </source>
</reference>
<evidence type="ECO:0000256" key="1">
    <source>
        <dbReference type="SAM" id="Phobius"/>
    </source>
</evidence>
<dbReference type="Pfam" id="PF02470">
    <property type="entry name" value="MlaD"/>
    <property type="match status" value="1"/>
</dbReference>
<keyword evidence="1" id="KW-1133">Transmembrane helix</keyword>
<dbReference type="EMBL" id="JAMSKV010000007">
    <property type="protein sequence ID" value="MCQ8278691.1"/>
    <property type="molecule type" value="Genomic_DNA"/>
</dbReference>